<dbReference type="Proteomes" id="UP000029839">
    <property type="component" value="Unassembled WGS sequence"/>
</dbReference>
<accession>A0A0A0BNJ6</accession>
<dbReference type="PANTHER" id="PTHR11364">
    <property type="entry name" value="THIOSULFATE SULFERTANSFERASE"/>
    <property type="match status" value="1"/>
</dbReference>
<dbReference type="CDD" id="cd01448">
    <property type="entry name" value="TST_Repeat_1"/>
    <property type="match status" value="1"/>
</dbReference>
<keyword evidence="2" id="KW-0677">Repeat</keyword>
<name>A0A0A0BNJ6_9CELL</name>
<dbReference type="Gene3D" id="3.40.250.10">
    <property type="entry name" value="Rhodanese-like domain"/>
    <property type="match status" value="2"/>
</dbReference>
<keyword evidence="1 5" id="KW-0808">Transferase</keyword>
<evidence type="ECO:0000256" key="2">
    <source>
        <dbReference type="ARBA" id="ARBA00022737"/>
    </source>
</evidence>
<evidence type="ECO:0000259" key="4">
    <source>
        <dbReference type="PROSITE" id="PS50206"/>
    </source>
</evidence>
<feature type="domain" description="Rhodanese" evidence="4">
    <location>
        <begin position="27"/>
        <end position="143"/>
    </location>
</feature>
<sequence>MLMTSTDAPDRARALVSPEALDALLRERPDLLVVDVRWALAGPERAAYEAAHVPGAVFCDLDAELAAPPGDGGRHPLPDPDALLGTLRRLGVSPGRTVVAYDGGHGAAAARLWWVLRWVGHDDVRVLDGGFAAWCEVGLPVESGWVEPTAADDAVVHPGAMPTVTADDVLAGRAGLVVDARTPERFRGEAEPVDPVAGHIPGAVSLPVADVQADGGRYRPAGELAGVFAAVGAGGATGAAGAGTGGGINHRADDRVDDSPGDGDDDDAARPALTASCGSGVTAAQLVLAAHEAGVPVALYPGSWSGWIRDPSRPVATGA</sequence>
<dbReference type="InterPro" id="IPR036873">
    <property type="entry name" value="Rhodanese-like_dom_sf"/>
</dbReference>
<dbReference type="EMBL" id="AXCY01000113">
    <property type="protein sequence ID" value="KGM09217.1"/>
    <property type="molecule type" value="Genomic_DNA"/>
</dbReference>
<dbReference type="PROSITE" id="PS50206">
    <property type="entry name" value="RHODANESE_3"/>
    <property type="match status" value="2"/>
</dbReference>
<feature type="domain" description="Rhodanese" evidence="4">
    <location>
        <begin position="171"/>
        <end position="316"/>
    </location>
</feature>
<reference evidence="5 6" key="1">
    <citation type="submission" date="2013-08" db="EMBL/GenBank/DDBJ databases">
        <title>Genome sequencing of Cellulomonas carbonis T26.</title>
        <authorList>
            <person name="Chen F."/>
            <person name="Li Y."/>
            <person name="Wang G."/>
        </authorList>
    </citation>
    <scope>NUCLEOTIDE SEQUENCE [LARGE SCALE GENOMIC DNA]</scope>
    <source>
        <strain evidence="5 6">T26</strain>
    </source>
</reference>
<reference evidence="5 6" key="2">
    <citation type="journal article" date="2015" name="Stand. Genomic Sci.">
        <title>Draft genome sequence of Cellulomonas carbonis T26(T) and comparative analysis of six Cellulomonas genomes.</title>
        <authorList>
            <person name="Zhuang W."/>
            <person name="Zhang S."/>
            <person name="Xia X."/>
            <person name="Wang G."/>
        </authorList>
    </citation>
    <scope>NUCLEOTIDE SEQUENCE [LARGE SCALE GENOMIC DNA]</scope>
    <source>
        <strain evidence="5 6">T26</strain>
    </source>
</reference>
<dbReference type="SUPFAM" id="SSF52821">
    <property type="entry name" value="Rhodanese/Cell cycle control phosphatase"/>
    <property type="match status" value="2"/>
</dbReference>
<keyword evidence="5" id="KW-0670">Pyruvate</keyword>
<feature type="region of interest" description="Disordered" evidence="3">
    <location>
        <begin position="242"/>
        <end position="272"/>
    </location>
</feature>
<dbReference type="AlphaFoldDB" id="A0A0A0BNJ6"/>
<dbReference type="InterPro" id="IPR045078">
    <property type="entry name" value="TST/MPST-like"/>
</dbReference>
<comment type="caution">
    <text evidence="5">The sequence shown here is derived from an EMBL/GenBank/DDBJ whole genome shotgun (WGS) entry which is preliminary data.</text>
</comment>
<dbReference type="InterPro" id="IPR001763">
    <property type="entry name" value="Rhodanese-like_dom"/>
</dbReference>
<evidence type="ECO:0000313" key="5">
    <source>
        <dbReference type="EMBL" id="KGM09217.1"/>
    </source>
</evidence>
<evidence type="ECO:0000256" key="1">
    <source>
        <dbReference type="ARBA" id="ARBA00022679"/>
    </source>
</evidence>
<evidence type="ECO:0000256" key="3">
    <source>
        <dbReference type="SAM" id="MobiDB-lite"/>
    </source>
</evidence>
<organism evidence="5 6">
    <name type="scientific">Cellulomonas carbonis T26</name>
    <dbReference type="NCBI Taxonomy" id="947969"/>
    <lineage>
        <taxon>Bacteria</taxon>
        <taxon>Bacillati</taxon>
        <taxon>Actinomycetota</taxon>
        <taxon>Actinomycetes</taxon>
        <taxon>Micrococcales</taxon>
        <taxon>Cellulomonadaceae</taxon>
        <taxon>Cellulomonas</taxon>
    </lineage>
</organism>
<evidence type="ECO:0000313" key="6">
    <source>
        <dbReference type="Proteomes" id="UP000029839"/>
    </source>
</evidence>
<gene>
    <name evidence="5" type="ORF">N868_03720</name>
</gene>
<dbReference type="GO" id="GO:0004792">
    <property type="term" value="F:thiosulfate-cyanide sulfurtransferase activity"/>
    <property type="evidence" value="ECO:0007669"/>
    <property type="project" value="TreeGrafter"/>
</dbReference>
<dbReference type="SMART" id="SM00450">
    <property type="entry name" value="RHOD"/>
    <property type="match status" value="2"/>
</dbReference>
<dbReference type="PANTHER" id="PTHR11364:SF27">
    <property type="entry name" value="SULFURTRANSFERASE"/>
    <property type="match status" value="1"/>
</dbReference>
<protein>
    <submittedName>
        <fullName evidence="5">3-mercaptopyruvate sulfurtransferase</fullName>
    </submittedName>
</protein>
<dbReference type="Pfam" id="PF00581">
    <property type="entry name" value="Rhodanese"/>
    <property type="match status" value="1"/>
</dbReference>
<keyword evidence="6" id="KW-1185">Reference proteome</keyword>
<proteinExistence type="predicted"/>